<dbReference type="PANTHER" id="PTHR11078:SF3">
    <property type="entry name" value="ANTITERMINATION NUSB DOMAIN-CONTAINING PROTEIN"/>
    <property type="match status" value="1"/>
</dbReference>
<dbReference type="InterPro" id="IPR035926">
    <property type="entry name" value="NusB-like_sf"/>
</dbReference>
<reference evidence="8" key="1">
    <citation type="submission" date="2016-10" db="EMBL/GenBank/DDBJ databases">
        <authorList>
            <person name="Varghese N."/>
            <person name="Submissions S."/>
        </authorList>
    </citation>
    <scope>NUCLEOTIDE SEQUENCE [LARGE SCALE GENOMIC DNA]</scope>
    <source>
        <strain>GEY</strain>
        <strain evidence="8">DSM 9560</strain>
    </source>
</reference>
<keyword evidence="2" id="KW-0889">Transcription antitermination</keyword>
<name>A0A1I2B731_9BACT</name>
<accession>A0A1I2B731</accession>
<evidence type="ECO:0000256" key="4">
    <source>
        <dbReference type="ARBA" id="ARBA00023015"/>
    </source>
</evidence>
<dbReference type="Proteomes" id="UP000199513">
    <property type="component" value="Unassembled WGS sequence"/>
</dbReference>
<dbReference type="RefSeq" id="WP_177217234.1">
    <property type="nucleotide sequence ID" value="NZ_FONY01000002.1"/>
</dbReference>
<evidence type="ECO:0000313" key="8">
    <source>
        <dbReference type="Proteomes" id="UP000199513"/>
    </source>
</evidence>
<evidence type="ECO:0000259" key="6">
    <source>
        <dbReference type="Pfam" id="PF01029"/>
    </source>
</evidence>
<dbReference type="PANTHER" id="PTHR11078">
    <property type="entry name" value="N UTILIZATION SUBSTANCE PROTEIN B-RELATED"/>
    <property type="match status" value="1"/>
</dbReference>
<keyword evidence="3" id="KW-0694">RNA-binding</keyword>
<comment type="similarity">
    <text evidence="1">Belongs to the NusB family.</text>
</comment>
<evidence type="ECO:0000256" key="1">
    <source>
        <dbReference type="ARBA" id="ARBA00005952"/>
    </source>
</evidence>
<evidence type="ECO:0000256" key="3">
    <source>
        <dbReference type="ARBA" id="ARBA00022884"/>
    </source>
</evidence>
<evidence type="ECO:0000313" key="7">
    <source>
        <dbReference type="EMBL" id="SFE50960.1"/>
    </source>
</evidence>
<dbReference type="EMBL" id="FONY01000002">
    <property type="protein sequence ID" value="SFE50960.1"/>
    <property type="molecule type" value="Genomic_DNA"/>
</dbReference>
<sequence>MQHLYAFKQCRKSNFQLALDQIEAYFQPDLNSMEVQDKNLLNSQKEIAQKIFINSYQTPHLSQTEAAVEPKVKGSIEKALNFYQQHNKKDAERLKKEVLDSVDLLYDRYLLLLKLLVELSDFVQIEYSETKRKVYTKKIIFEHELKFSSNKILIPLKKDAHFKEELSRRNLKWNQELIRQWYKLLVKDETYLAYRQLPSADFQQDSEIVHYIFKEFILKNDVIQSYFESEDINWVENRAILRGIVMKTLKAITENSEIVSLFELSPNWEDDRDFFKELFYYTIKHGEEHEAKIAEKVENWDVDRITAIDRVLLEMALCEMICFPSIPVKVTINEYIELSKIYSTPQSNIFINGVLDSISQEYLKEGKIKKSARGLLDNK</sequence>
<gene>
    <name evidence="7" type="ORF">SAMN04488541_1002129</name>
</gene>
<protein>
    <submittedName>
        <fullName evidence="7">NusB antitermination factor</fullName>
    </submittedName>
</protein>
<dbReference type="SUPFAM" id="SSF48013">
    <property type="entry name" value="NusB-like"/>
    <property type="match status" value="1"/>
</dbReference>
<dbReference type="Gene3D" id="1.10.940.10">
    <property type="entry name" value="NusB-like"/>
    <property type="match status" value="1"/>
</dbReference>
<dbReference type="GO" id="GO:0003723">
    <property type="term" value="F:RNA binding"/>
    <property type="evidence" value="ECO:0007669"/>
    <property type="project" value="UniProtKB-KW"/>
</dbReference>
<dbReference type="GO" id="GO:0006353">
    <property type="term" value="P:DNA-templated transcription termination"/>
    <property type="evidence" value="ECO:0007669"/>
    <property type="project" value="InterPro"/>
</dbReference>
<organism evidence="7 8">
    <name type="scientific">Thermoflexibacter ruber</name>
    <dbReference type="NCBI Taxonomy" id="1003"/>
    <lineage>
        <taxon>Bacteria</taxon>
        <taxon>Pseudomonadati</taxon>
        <taxon>Bacteroidota</taxon>
        <taxon>Cytophagia</taxon>
        <taxon>Cytophagales</taxon>
        <taxon>Thermoflexibacteraceae</taxon>
        <taxon>Thermoflexibacter</taxon>
    </lineage>
</organism>
<dbReference type="NCBIfam" id="TIGR01951">
    <property type="entry name" value="nusB"/>
    <property type="match status" value="1"/>
</dbReference>
<keyword evidence="5" id="KW-0804">Transcription</keyword>
<dbReference type="GO" id="GO:0031564">
    <property type="term" value="P:transcription antitermination"/>
    <property type="evidence" value="ECO:0007669"/>
    <property type="project" value="UniProtKB-KW"/>
</dbReference>
<dbReference type="GO" id="GO:0005829">
    <property type="term" value="C:cytosol"/>
    <property type="evidence" value="ECO:0007669"/>
    <property type="project" value="TreeGrafter"/>
</dbReference>
<keyword evidence="8" id="KW-1185">Reference proteome</keyword>
<dbReference type="Pfam" id="PF01029">
    <property type="entry name" value="NusB"/>
    <property type="match status" value="1"/>
</dbReference>
<dbReference type="STRING" id="1003.SAMN04488541_1002129"/>
<evidence type="ECO:0000256" key="2">
    <source>
        <dbReference type="ARBA" id="ARBA00022814"/>
    </source>
</evidence>
<feature type="domain" description="NusB/RsmB/TIM44" evidence="6">
    <location>
        <begin position="244"/>
        <end position="359"/>
    </location>
</feature>
<proteinExistence type="inferred from homology"/>
<dbReference type="InterPro" id="IPR011605">
    <property type="entry name" value="NusB_fam"/>
</dbReference>
<dbReference type="InterPro" id="IPR006027">
    <property type="entry name" value="NusB_RsmB_TIM44"/>
</dbReference>
<keyword evidence="4" id="KW-0805">Transcription regulation</keyword>
<evidence type="ECO:0000256" key="5">
    <source>
        <dbReference type="ARBA" id="ARBA00023163"/>
    </source>
</evidence>
<dbReference type="AlphaFoldDB" id="A0A1I2B731"/>